<evidence type="ECO:0000313" key="2">
    <source>
        <dbReference type="Proteomes" id="UP000738376"/>
    </source>
</evidence>
<comment type="caution">
    <text evidence="1">The sequence shown here is derived from an EMBL/GenBank/DDBJ whole genome shotgun (WGS) entry which is preliminary data.</text>
</comment>
<sequence length="148" mass="16539">MFEVASVLLNLNLSNVPNIDSHLEKSPVRIAHEVRTSQDVGGTIHIEPNDRPVAGKKTRIWIALTKRGGEIIPYEKCNCQMEVRSLTDRNLKFTVSNSSAIIDRFLGLPSLEVTFPQIGRYELKLNGSPKDDADFAPFELTFTTNVGR</sequence>
<proteinExistence type="predicted"/>
<protein>
    <submittedName>
        <fullName evidence="1">Uncharacterized protein</fullName>
    </submittedName>
</protein>
<name>A0ABX1LQ26_9CYAN</name>
<gene>
    <name evidence="1" type="ORF">HC246_09335</name>
</gene>
<accession>A0ABX1LQ26</accession>
<evidence type="ECO:0000313" key="1">
    <source>
        <dbReference type="EMBL" id="NMF58218.1"/>
    </source>
</evidence>
<dbReference type="Proteomes" id="UP000738376">
    <property type="component" value="Unassembled WGS sequence"/>
</dbReference>
<dbReference type="EMBL" id="JAAVJL010000001">
    <property type="protein sequence ID" value="NMF58218.1"/>
    <property type="molecule type" value="Genomic_DNA"/>
</dbReference>
<dbReference type="RefSeq" id="WP_169363145.1">
    <property type="nucleotide sequence ID" value="NZ_JAAVJL010000001.1"/>
</dbReference>
<organism evidence="1 2">
    <name type="scientific">Pseudanabaena yagii GIHE-NHR1</name>
    <dbReference type="NCBI Taxonomy" id="2722753"/>
    <lineage>
        <taxon>Bacteria</taxon>
        <taxon>Bacillati</taxon>
        <taxon>Cyanobacteriota</taxon>
        <taxon>Cyanophyceae</taxon>
        <taxon>Pseudanabaenales</taxon>
        <taxon>Pseudanabaenaceae</taxon>
        <taxon>Pseudanabaena</taxon>
        <taxon>Pseudanabaena yagii</taxon>
    </lineage>
</organism>
<reference evidence="1 2" key="1">
    <citation type="submission" date="2020-03" db="EMBL/GenBank/DDBJ databases">
        <title>Draft Genome Sequence of 2-Methylisoborneol Producing Pseudanabaena yagii Strain GIHE-NHR1 Isolated from North Han River in South Korea.</title>
        <authorList>
            <person name="Jeong J."/>
        </authorList>
    </citation>
    <scope>NUCLEOTIDE SEQUENCE [LARGE SCALE GENOMIC DNA]</scope>
    <source>
        <strain evidence="1 2">GIHE-NHR1</strain>
    </source>
</reference>
<keyword evidence="2" id="KW-1185">Reference proteome</keyword>